<dbReference type="GO" id="GO:0005634">
    <property type="term" value="C:nucleus"/>
    <property type="evidence" value="ECO:0007669"/>
    <property type="project" value="UniProtKB-SubCell"/>
</dbReference>
<reference evidence="6" key="1">
    <citation type="journal article" date="2023" name="Insect Mol. Biol.">
        <title>Genome sequencing provides insights into the evolution of gene families encoding plant cell wall-degrading enzymes in longhorned beetles.</title>
        <authorList>
            <person name="Shin N.R."/>
            <person name="Okamura Y."/>
            <person name="Kirsch R."/>
            <person name="Pauchet Y."/>
        </authorList>
    </citation>
    <scope>NUCLEOTIDE SEQUENCE</scope>
    <source>
        <strain evidence="6">AMC_N1</strain>
    </source>
</reference>
<dbReference type="EMBL" id="JAPWTK010000411">
    <property type="protein sequence ID" value="KAJ8940758.1"/>
    <property type="molecule type" value="Genomic_DNA"/>
</dbReference>
<name>A0AAV8XQ68_9CUCU</name>
<dbReference type="InterPro" id="IPR050863">
    <property type="entry name" value="CenT-Element_Derived"/>
</dbReference>
<dbReference type="InterPro" id="IPR006600">
    <property type="entry name" value="HTH_CenpB_DNA-bd_dom"/>
</dbReference>
<evidence type="ECO:0000259" key="5">
    <source>
        <dbReference type="PROSITE" id="PS51253"/>
    </source>
</evidence>
<gene>
    <name evidence="6" type="ORF">NQ318_009670</name>
</gene>
<dbReference type="SUPFAM" id="SSF46689">
    <property type="entry name" value="Homeodomain-like"/>
    <property type="match status" value="1"/>
</dbReference>
<feature type="region of interest" description="Disordered" evidence="4">
    <location>
        <begin position="439"/>
        <end position="471"/>
    </location>
</feature>
<dbReference type="AlphaFoldDB" id="A0AAV8XQ68"/>
<dbReference type="InterPro" id="IPR007889">
    <property type="entry name" value="HTH_Psq"/>
</dbReference>
<organism evidence="6 7">
    <name type="scientific">Aromia moschata</name>
    <dbReference type="NCBI Taxonomy" id="1265417"/>
    <lineage>
        <taxon>Eukaryota</taxon>
        <taxon>Metazoa</taxon>
        <taxon>Ecdysozoa</taxon>
        <taxon>Arthropoda</taxon>
        <taxon>Hexapoda</taxon>
        <taxon>Insecta</taxon>
        <taxon>Pterygota</taxon>
        <taxon>Neoptera</taxon>
        <taxon>Endopterygota</taxon>
        <taxon>Coleoptera</taxon>
        <taxon>Polyphaga</taxon>
        <taxon>Cucujiformia</taxon>
        <taxon>Chrysomeloidea</taxon>
        <taxon>Cerambycidae</taxon>
        <taxon>Cerambycinae</taxon>
        <taxon>Callichromatini</taxon>
        <taxon>Aromia</taxon>
    </lineage>
</organism>
<keyword evidence="2" id="KW-0238">DNA-binding</keyword>
<dbReference type="PANTHER" id="PTHR19303:SF74">
    <property type="entry name" value="POGO TRANSPOSABLE ELEMENT WITH KRAB DOMAIN"/>
    <property type="match status" value="1"/>
</dbReference>
<proteinExistence type="predicted"/>
<evidence type="ECO:0000256" key="3">
    <source>
        <dbReference type="ARBA" id="ARBA00023242"/>
    </source>
</evidence>
<dbReference type="InterPro" id="IPR009057">
    <property type="entry name" value="Homeodomain-like_sf"/>
</dbReference>
<dbReference type="InterPro" id="IPR004875">
    <property type="entry name" value="DDE_SF_endonuclease_dom"/>
</dbReference>
<dbReference type="Pfam" id="PF03184">
    <property type="entry name" value="DDE_1"/>
    <property type="match status" value="1"/>
</dbReference>
<keyword evidence="3" id="KW-0539">Nucleus</keyword>
<evidence type="ECO:0000313" key="7">
    <source>
        <dbReference type="Proteomes" id="UP001162162"/>
    </source>
</evidence>
<evidence type="ECO:0000313" key="6">
    <source>
        <dbReference type="EMBL" id="KAJ8940758.1"/>
    </source>
</evidence>
<dbReference type="PANTHER" id="PTHR19303">
    <property type="entry name" value="TRANSPOSON"/>
    <property type="match status" value="1"/>
</dbReference>
<keyword evidence="7" id="KW-1185">Reference proteome</keyword>
<dbReference type="Pfam" id="PF05225">
    <property type="entry name" value="HTH_psq"/>
    <property type="match status" value="1"/>
</dbReference>
<dbReference type="PROSITE" id="PS51253">
    <property type="entry name" value="HTH_CENPB"/>
    <property type="match status" value="1"/>
</dbReference>
<evidence type="ECO:0000256" key="2">
    <source>
        <dbReference type="ARBA" id="ARBA00023125"/>
    </source>
</evidence>
<accession>A0AAV8XQ68</accession>
<protein>
    <recommendedName>
        <fullName evidence="5">HTH CENPB-type domain-containing protein</fullName>
    </recommendedName>
</protein>
<dbReference type="Gene3D" id="1.10.10.60">
    <property type="entry name" value="Homeodomain-like"/>
    <property type="match status" value="1"/>
</dbReference>
<dbReference type="Proteomes" id="UP001162162">
    <property type="component" value="Unassembled WGS sequence"/>
</dbReference>
<feature type="compositionally biased region" description="Basic and acidic residues" evidence="4">
    <location>
        <begin position="444"/>
        <end position="460"/>
    </location>
</feature>
<feature type="region of interest" description="Disordered" evidence="4">
    <location>
        <begin position="46"/>
        <end position="69"/>
    </location>
</feature>
<evidence type="ECO:0000256" key="4">
    <source>
        <dbReference type="SAM" id="MobiDB-lite"/>
    </source>
</evidence>
<sequence length="557" mass="62494">MPTRYKRTGTCSRASWTEQHLSKAIKAVNENRLGVNEAARAFGVPATTFRRRKSKNNTRKGPLGPSSTLGDDVEAKIVKHIIKLQKNGFAPTRTDVRAMAFKLAEQLGIKYRFNKESGLAGFPWLQLFMQRNPTLSVRKAEGVSINRALGMNRKYVDGYFKLLEQIITENSLIGKPGHIFNMDETGLQLNNKPGHVIAKKGSKNIAGISSGEKGETITVISCCNAQGVFIPPTCVMKGKNKKPEFEDGMPPGSLVYMSQKSAYVNSEIFFQWLRDQFVPRKPIGVVLLLLDGHASHCSNVEMLEYCVEHDIILLCLPSHTTQFLQPLDRSFFKSLKLNYYSACNLYIKNNPGRKLTRLQFGQLLGDAWNKSATVNNAASAFRATGIVPFNPLAIPDYAFLTEHANVDIHETEVQNEAAMEVQNEAAMEVQNEAAMEEQNEVGMEEQHEPRAESPNKKTPEKCTPGKMLDNISPVPVVSASMNSVRRRGKHLAEILTESQTIVEKKNKATKRTQRERKKTETVTKQPKVIKIKIQKTLKIMTKPLQMMIRDRCHCVTH</sequence>
<comment type="caution">
    <text evidence="6">The sequence shown here is derived from an EMBL/GenBank/DDBJ whole genome shotgun (WGS) entry which is preliminary data.</text>
</comment>
<evidence type="ECO:0000256" key="1">
    <source>
        <dbReference type="ARBA" id="ARBA00004123"/>
    </source>
</evidence>
<feature type="domain" description="HTH CENPB-type" evidence="5">
    <location>
        <begin position="61"/>
        <end position="138"/>
    </location>
</feature>
<comment type="subcellular location">
    <subcellularLocation>
        <location evidence="1">Nucleus</location>
    </subcellularLocation>
</comment>
<feature type="compositionally biased region" description="Basic residues" evidence="4">
    <location>
        <begin position="49"/>
        <end position="58"/>
    </location>
</feature>
<dbReference type="GO" id="GO:0003677">
    <property type="term" value="F:DNA binding"/>
    <property type="evidence" value="ECO:0007669"/>
    <property type="project" value="UniProtKB-KW"/>
</dbReference>